<gene>
    <name evidence="1" type="ORF">UFOPK1425_00213</name>
</gene>
<proteinExistence type="predicted"/>
<accession>A0A6J6B4Z1</accession>
<organism evidence="1">
    <name type="scientific">freshwater metagenome</name>
    <dbReference type="NCBI Taxonomy" id="449393"/>
    <lineage>
        <taxon>unclassified sequences</taxon>
        <taxon>metagenomes</taxon>
        <taxon>ecological metagenomes</taxon>
    </lineage>
</organism>
<dbReference type="AlphaFoldDB" id="A0A6J6B4Z1"/>
<reference evidence="1" key="1">
    <citation type="submission" date="2020-05" db="EMBL/GenBank/DDBJ databases">
        <authorList>
            <person name="Chiriac C."/>
            <person name="Salcher M."/>
            <person name="Ghai R."/>
            <person name="Kavagutti S V."/>
        </authorList>
    </citation>
    <scope>NUCLEOTIDE SEQUENCE</scope>
</reference>
<name>A0A6J6B4Z1_9ZZZZ</name>
<protein>
    <submittedName>
        <fullName evidence="1">Unannotated protein</fullName>
    </submittedName>
</protein>
<sequence>MIIKSPGSALATAAFTTSIIEGSKQTLESDIAFAISTDETPGIAASLAA</sequence>
<evidence type="ECO:0000313" key="1">
    <source>
        <dbReference type="EMBL" id="CAB4534041.1"/>
    </source>
</evidence>
<dbReference type="EMBL" id="CAEZSJ010000022">
    <property type="protein sequence ID" value="CAB4534041.1"/>
    <property type="molecule type" value="Genomic_DNA"/>
</dbReference>